<dbReference type="EMBL" id="CAADFK010000010">
    <property type="protein sequence ID" value="VFK09612.1"/>
    <property type="molecule type" value="Genomic_DNA"/>
</dbReference>
<organism evidence="1">
    <name type="scientific">Candidatus Kentrum sp. LPFa</name>
    <dbReference type="NCBI Taxonomy" id="2126335"/>
    <lineage>
        <taxon>Bacteria</taxon>
        <taxon>Pseudomonadati</taxon>
        <taxon>Pseudomonadota</taxon>
        <taxon>Gammaproteobacteria</taxon>
        <taxon>Candidatus Kentrum</taxon>
    </lineage>
</organism>
<gene>
    <name evidence="1" type="ORF">BECKLPF1236B_GA0070989_101021</name>
</gene>
<proteinExistence type="predicted"/>
<reference evidence="1" key="1">
    <citation type="submission" date="2019-02" db="EMBL/GenBank/DDBJ databases">
        <authorList>
            <person name="Gruber-Vodicka R. H."/>
            <person name="Seah K. B. B."/>
        </authorList>
    </citation>
    <scope>NUCLEOTIDE SEQUENCE</scope>
    <source>
        <strain evidence="1">BECK_S313</strain>
    </source>
</reference>
<accession>A0A450VY04</accession>
<dbReference type="AlphaFoldDB" id="A0A450VY04"/>
<evidence type="ECO:0000313" key="1">
    <source>
        <dbReference type="EMBL" id="VFK09612.1"/>
    </source>
</evidence>
<name>A0A450VY04_9GAMM</name>
<sequence length="76" mass="9123">MARNIVVRSNSNWIYPPKSKVYLDLEHLAFDWKRMTECVLAIRSVMRNLFISRASSQMCQVLVRYLENFRQNDQKI</sequence>
<protein>
    <submittedName>
        <fullName evidence="1">Uncharacterized protein</fullName>
    </submittedName>
</protein>